<keyword evidence="1" id="KW-0597">Phosphoprotein</keyword>
<evidence type="ECO:0000256" key="1">
    <source>
        <dbReference type="ARBA" id="ARBA00022553"/>
    </source>
</evidence>
<dbReference type="Proteomes" id="UP000067683">
    <property type="component" value="Chromosome"/>
</dbReference>
<organism evidence="3 4">
    <name type="scientific">Planococcus rifietoensis</name>
    <dbReference type="NCBI Taxonomy" id="200991"/>
    <lineage>
        <taxon>Bacteria</taxon>
        <taxon>Bacillati</taxon>
        <taxon>Bacillota</taxon>
        <taxon>Bacilli</taxon>
        <taxon>Bacillales</taxon>
        <taxon>Caryophanaceae</taxon>
        <taxon>Planococcus</taxon>
    </lineage>
</organism>
<dbReference type="EMBL" id="CP013659">
    <property type="protein sequence ID" value="ALS75965.1"/>
    <property type="molecule type" value="Genomic_DNA"/>
</dbReference>
<evidence type="ECO:0000259" key="2">
    <source>
        <dbReference type="PROSITE" id="PS50801"/>
    </source>
</evidence>
<evidence type="ECO:0000313" key="3">
    <source>
        <dbReference type="EMBL" id="ALS75965.1"/>
    </source>
</evidence>
<evidence type="ECO:0000313" key="4">
    <source>
        <dbReference type="Proteomes" id="UP000067683"/>
    </source>
</evidence>
<dbReference type="InterPro" id="IPR002645">
    <property type="entry name" value="STAS_dom"/>
</dbReference>
<gene>
    <name evidence="3" type="ORF">AUC31_12490</name>
</gene>
<dbReference type="SUPFAM" id="SSF52091">
    <property type="entry name" value="SpoIIaa-like"/>
    <property type="match status" value="1"/>
</dbReference>
<reference evidence="3" key="1">
    <citation type="submission" date="2016-01" db="EMBL/GenBank/DDBJ databases">
        <title>Complete genome of Planococcus rifietoensis type strain M8.</title>
        <authorList>
            <person name="See-Too W.S."/>
        </authorList>
    </citation>
    <scope>NUCLEOTIDE SEQUENCE [LARGE SCALE GENOMIC DNA]</scope>
    <source>
        <strain evidence="3">M8</strain>
    </source>
</reference>
<dbReference type="Pfam" id="PF01740">
    <property type="entry name" value="STAS"/>
    <property type="match status" value="1"/>
</dbReference>
<dbReference type="InterPro" id="IPR036513">
    <property type="entry name" value="STAS_dom_sf"/>
</dbReference>
<name>A0A0U2YT04_9BACL</name>
<dbReference type="OrthoDB" id="9800154at2"/>
<dbReference type="CDD" id="cd07041">
    <property type="entry name" value="STAS_RsbR_RsbS_like"/>
    <property type="match status" value="1"/>
</dbReference>
<feature type="domain" description="STAS" evidence="2">
    <location>
        <begin position="165"/>
        <end position="276"/>
    </location>
</feature>
<dbReference type="InterPro" id="IPR051932">
    <property type="entry name" value="Bact_StressResp_Reg"/>
</dbReference>
<dbReference type="PROSITE" id="PS50801">
    <property type="entry name" value="STAS"/>
    <property type="match status" value="1"/>
</dbReference>
<keyword evidence="4" id="KW-1185">Reference proteome</keyword>
<dbReference type="PANTHER" id="PTHR33745:SF3">
    <property type="entry name" value="RSBT CO-ANTAGONIST PROTEIN RSBRC"/>
    <property type="match status" value="1"/>
</dbReference>
<accession>A0A0U2YT04</accession>
<dbReference type="AlphaFoldDB" id="A0A0U2YT04"/>
<dbReference type="Gene3D" id="3.30.750.24">
    <property type="entry name" value="STAS domain"/>
    <property type="match status" value="1"/>
</dbReference>
<proteinExistence type="predicted"/>
<dbReference type="KEGG" id="prt:AUC31_12490"/>
<dbReference type="RefSeq" id="WP_058382668.1">
    <property type="nucleotide sequence ID" value="NZ_CP013659.2"/>
</dbReference>
<dbReference type="STRING" id="200991.AUC31_12490"/>
<protein>
    <recommendedName>
        <fullName evidence="2">STAS domain-containing protein</fullName>
    </recommendedName>
</protein>
<sequence length="278" mass="31104">MEKEMVLFGKRVEEEKYMIAELIQEERHAALPKELVESNREFSALVLEERVRFIELLGKSLQNSCREEEIMADMSKWGTATGNFFLEHGMTLDVALAETALYRKHIATLIKSEGRRLAISPEITYDAAELLHALLDHATYSYTHAYTTSYQRNLATARQEFLELSAPVVPISDSVAILPLVGSIEIDRARYILERTLLSASELKINTLIVDLSGVIRVDTMVADQVIKIIQSLELIGVKAVLTGIRPETAQSLTTLGVDVRTLNIGGSLKRALENVYN</sequence>
<dbReference type="PANTHER" id="PTHR33745">
    <property type="entry name" value="RSBT ANTAGONIST PROTEIN RSBS-RELATED"/>
    <property type="match status" value="1"/>
</dbReference>